<keyword evidence="2" id="KW-1185">Reference proteome</keyword>
<dbReference type="AlphaFoldDB" id="S9ZJZ8"/>
<dbReference type="eggNOG" id="ENOG50332VP">
    <property type="taxonomic scope" value="Bacteria"/>
</dbReference>
<dbReference type="OrthoDB" id="7067762at2"/>
<sequence length="203" mass="21953">MGRAALSIVLIGCVGDATEPNEKNFAAALNASLEKEGAFCVPLQFPVALNSGDLVVNSDRRKQMQALESVGLVHATEYELEERSVFGGTRFAKLPRYDLTPAGAEYRGQGSRSAGEAVSGLCYGKPQLHRIVSWEGPRQVDASMVALVRYTYSIETLAPWANDAAVQRAFRPLRERVRGAGTVEKLVPLRLTNNGWAAAGSLF</sequence>
<gene>
    <name evidence="1" type="ORF">M622_17395</name>
</gene>
<accession>S9ZJZ8</accession>
<comment type="caution">
    <text evidence="1">The sequence shown here is derived from an EMBL/GenBank/DDBJ whole genome shotgun (WGS) entry which is preliminary data.</text>
</comment>
<dbReference type="RefSeq" id="WP_021249961.1">
    <property type="nucleotide sequence ID" value="NZ_ATJV01000066.1"/>
</dbReference>
<dbReference type="PATRIC" id="fig|1348657.5.peg.2565"/>
<protein>
    <submittedName>
        <fullName evidence="1">Uncharacterized protein</fullName>
    </submittedName>
</protein>
<name>S9ZJZ8_9RHOO</name>
<evidence type="ECO:0000313" key="1">
    <source>
        <dbReference type="EMBL" id="EPZ14956.1"/>
    </source>
</evidence>
<dbReference type="EMBL" id="ATJV01000066">
    <property type="protein sequence ID" value="EPZ14956.1"/>
    <property type="molecule type" value="Genomic_DNA"/>
</dbReference>
<dbReference type="Proteomes" id="UP000015455">
    <property type="component" value="Unassembled WGS sequence"/>
</dbReference>
<evidence type="ECO:0000313" key="2">
    <source>
        <dbReference type="Proteomes" id="UP000015455"/>
    </source>
</evidence>
<dbReference type="STRING" id="1348657.M622_17395"/>
<proteinExistence type="predicted"/>
<reference evidence="1 2" key="1">
    <citation type="submission" date="2013-06" db="EMBL/GenBank/DDBJ databases">
        <title>Draft genome sequence of Thauera terpenica.</title>
        <authorList>
            <person name="Liu B."/>
            <person name="Frostegard A.H."/>
            <person name="Shapleigh J.P."/>
        </authorList>
    </citation>
    <scope>NUCLEOTIDE SEQUENCE [LARGE SCALE GENOMIC DNA]</scope>
    <source>
        <strain evidence="1 2">58Eu</strain>
    </source>
</reference>
<organism evidence="1 2">
    <name type="scientific">Thauera terpenica 58Eu</name>
    <dbReference type="NCBI Taxonomy" id="1348657"/>
    <lineage>
        <taxon>Bacteria</taxon>
        <taxon>Pseudomonadati</taxon>
        <taxon>Pseudomonadota</taxon>
        <taxon>Betaproteobacteria</taxon>
        <taxon>Rhodocyclales</taxon>
        <taxon>Zoogloeaceae</taxon>
        <taxon>Thauera</taxon>
    </lineage>
</organism>